<accession>A0ABR2K268</accession>
<dbReference type="EMBL" id="JAPFFF010000008">
    <property type="protein sequence ID" value="KAK8885184.1"/>
    <property type="molecule type" value="Genomic_DNA"/>
</dbReference>
<reference evidence="1 2" key="1">
    <citation type="submission" date="2024-04" db="EMBL/GenBank/DDBJ databases">
        <title>Tritrichomonas musculus Genome.</title>
        <authorList>
            <person name="Alves-Ferreira E."/>
            <person name="Grigg M."/>
            <person name="Lorenzi H."/>
            <person name="Galac M."/>
        </authorList>
    </citation>
    <scope>NUCLEOTIDE SEQUENCE [LARGE SCALE GENOMIC DNA]</scope>
    <source>
        <strain evidence="1 2">EAF2021</strain>
    </source>
</reference>
<protein>
    <submittedName>
        <fullName evidence="1">Uncharacterized protein</fullName>
    </submittedName>
</protein>
<dbReference type="Proteomes" id="UP001470230">
    <property type="component" value="Unassembled WGS sequence"/>
</dbReference>
<evidence type="ECO:0000313" key="2">
    <source>
        <dbReference type="Proteomes" id="UP001470230"/>
    </source>
</evidence>
<evidence type="ECO:0000313" key="1">
    <source>
        <dbReference type="EMBL" id="KAK8885184.1"/>
    </source>
</evidence>
<comment type="caution">
    <text evidence="1">The sequence shown here is derived from an EMBL/GenBank/DDBJ whole genome shotgun (WGS) entry which is preliminary data.</text>
</comment>
<name>A0ABR2K268_9EUKA</name>
<proteinExistence type="predicted"/>
<gene>
    <name evidence="1" type="ORF">M9Y10_044313</name>
</gene>
<sequence length="1294" mass="148753">MKNKLQSQRERLESVLSIPPAHFANRMINHLSNKITYLSKLNFVSTPVHIELLYIAKKRPDTFLTNDILKFLTNIVDDRSKELPKALATTLFMIFGQVYRNHLKPPLIMAKLLFRDVIGPQEFCHFERAAEFIQRVQLTYFFQPSLLSPETRLALYRQSKPAAEEVPESYFQWDSELSVNLAHLQKNVDSEIKVIRKHPTDSRLFPRYANVLIFFMTMPEGQETFINEFDYICATFPSYIPQMFLAVQFFLLNANARDNLAADFAKQFAQLNSKICHDEYQNTLSMIIAANQLYFPVISGANLTLDIKKDNQNIQSISLSNSETINPNLLSSQMSGSITSFPIKSDPTTQIYSSNRNDQDIVQYLFQAIYMAPDDKYFENIRKLNDQYSQTKPPLTYTCEVLSKFLDKIPTEDIKIDSVNRIISAFDIFLKNTNFTNSQQQKKHQQPQSQVNGVDYIEISELISLFVTKLSQTQFLMNVSQNLPNIIVPIPLKNDGLPFKQESLIPFIQNSDLHFVAYHMIYSAAKYLVKCNSRFPAVLGQSNPIIDKSIVAFCKSQYWNVGAKSFALGCLLILISPDDIGAKLYLKEEKLQKMFRSFLRKFLGRPNELDSLPEDIKFQDQIANNEEMKNFISSISHLKYLPSTPVLCCRSPVNYLDDLLTKEEKLTSIPKYITPRITKEMIETVSYVGLTKYIFASIYSFAKSRANITVSEIYRQEKVYQWVVLLLQKSTSQERTKMLMFYANYLEKKERPLRISAYVMILLLNADIINEQNNSYDSSEITSRENSSISIQSASKTLTTTTIRVPIRSFSNMNGYSGSYIALNFDLPDNEQMVKIISKSLYIDNEVEIAKTFVFCLSHSQYVGNALAEFVEKRPLLANCLQEPSLSKLLKSKVSYDLPYAPNFNYPNFNECLSLSAPKSQRFEYHSVPSKRPKLTDLSQLPTEDTLAVYDSKYIQDDQNEFNNNSEFLNKFECPSDKTDVKLNPFESSQLELEVYRFEMILYGSNSTPPDPNSEDYVKTFFFEDFVQWFALASLKRYVLGNNEAFLLYARPTLNVLYTEIGHANFLTKIMMNRLISLLSITYIKLIHHKNNLSQKERNFIHNELLPKIEMISNFDQIKQYGIDLPTMVPALLSTILNNFDNQFTSSTKQKLAHGNLNVISATIPNSYFSKKSLNVNNSNNNISAFVLPCGVPFEMMIDSNDMINRMQQSLIITTDDYASKWLLNAAVQCPQSILQNKNFMKNMLIPLILSAKKDAVIQFFRLMREQIPDDTKKLMDNVAAIVNSVFGHKKQGQ</sequence>
<keyword evidence="2" id="KW-1185">Reference proteome</keyword>
<organism evidence="1 2">
    <name type="scientific">Tritrichomonas musculus</name>
    <dbReference type="NCBI Taxonomy" id="1915356"/>
    <lineage>
        <taxon>Eukaryota</taxon>
        <taxon>Metamonada</taxon>
        <taxon>Parabasalia</taxon>
        <taxon>Tritrichomonadida</taxon>
        <taxon>Tritrichomonadidae</taxon>
        <taxon>Tritrichomonas</taxon>
    </lineage>
</organism>